<protein>
    <recommendedName>
        <fullName evidence="4">Transketolase-like pyrimidine-binding domain-containing protein</fullName>
    </recommendedName>
</protein>
<evidence type="ECO:0000259" key="4">
    <source>
        <dbReference type="SMART" id="SM00861"/>
    </source>
</evidence>
<keyword evidence="3" id="KW-0786">Thiamine pyrophosphate</keyword>
<evidence type="ECO:0000313" key="5">
    <source>
        <dbReference type="EMBL" id="PIX68559.1"/>
    </source>
</evidence>
<dbReference type="InterPro" id="IPR005475">
    <property type="entry name" value="Transketolase-like_Pyr-bd"/>
</dbReference>
<dbReference type="PANTHER" id="PTHR43825:SF5">
    <property type="entry name" value="HYPOTHETICAL TRANSKETOLASE FAMILY PROTEIN"/>
    <property type="match status" value="1"/>
</dbReference>
<name>A0A2M7LKJ0_9BACT</name>
<dbReference type="SUPFAM" id="SSF52922">
    <property type="entry name" value="TK C-terminal domain-like"/>
    <property type="match status" value="1"/>
</dbReference>
<evidence type="ECO:0000313" key="6">
    <source>
        <dbReference type="Proteomes" id="UP000228500"/>
    </source>
</evidence>
<evidence type="ECO:0000256" key="1">
    <source>
        <dbReference type="ARBA" id="ARBA00001964"/>
    </source>
</evidence>
<dbReference type="SMART" id="SM00861">
    <property type="entry name" value="Transket_pyr"/>
    <property type="match status" value="1"/>
</dbReference>
<comment type="similarity">
    <text evidence="2">Belongs to the transketolase family.</text>
</comment>
<dbReference type="EMBL" id="PFJH01000108">
    <property type="protein sequence ID" value="PIX68559.1"/>
    <property type="molecule type" value="Genomic_DNA"/>
</dbReference>
<dbReference type="InterPro" id="IPR051157">
    <property type="entry name" value="PDH/Transketolase"/>
</dbReference>
<reference evidence="6" key="1">
    <citation type="submission" date="2017-09" db="EMBL/GenBank/DDBJ databases">
        <title>Depth-based differentiation of microbial function through sediment-hosted aquifers and enrichment of novel symbionts in the deep terrestrial subsurface.</title>
        <authorList>
            <person name="Probst A.J."/>
            <person name="Ladd B."/>
            <person name="Jarett J.K."/>
            <person name="Geller-Mcgrath D.E."/>
            <person name="Sieber C.M.K."/>
            <person name="Emerson J.B."/>
            <person name="Anantharaman K."/>
            <person name="Thomas B.C."/>
            <person name="Malmstrom R."/>
            <person name="Stieglmeier M."/>
            <person name="Klingl A."/>
            <person name="Woyke T."/>
            <person name="Ryan C.M."/>
            <person name="Banfield J.F."/>
        </authorList>
    </citation>
    <scope>NUCLEOTIDE SEQUENCE [LARGE SCALE GENOMIC DNA]</scope>
</reference>
<accession>A0A2M7LKJ0</accession>
<evidence type="ECO:0000256" key="2">
    <source>
        <dbReference type="ARBA" id="ARBA00007131"/>
    </source>
</evidence>
<organism evidence="5 6">
    <name type="scientific">Candidatus Roizmanbacteria bacterium CG_4_10_14_3_um_filter_39_13</name>
    <dbReference type="NCBI Taxonomy" id="1974831"/>
    <lineage>
        <taxon>Bacteria</taxon>
        <taxon>Candidatus Roizmaniibacteriota</taxon>
    </lineage>
</organism>
<dbReference type="InterPro" id="IPR009014">
    <property type="entry name" value="Transketo_C/PFOR_II"/>
</dbReference>
<dbReference type="Gene3D" id="3.40.50.920">
    <property type="match status" value="1"/>
</dbReference>
<dbReference type="Proteomes" id="UP000228500">
    <property type="component" value="Unassembled WGS sequence"/>
</dbReference>
<dbReference type="Pfam" id="PF02779">
    <property type="entry name" value="Transket_pyr"/>
    <property type="match status" value="1"/>
</dbReference>
<feature type="domain" description="Transketolase-like pyrimidine-binding" evidence="4">
    <location>
        <begin position="1"/>
        <end position="163"/>
    </location>
</feature>
<gene>
    <name evidence="5" type="ORF">COZ40_02625</name>
</gene>
<sequence>MKQAFIDTLEKLMEENKNIVTITADMGYSVFESIQKKFPKRFFNTGITEQSSTSVAAGLALMGHEVYFYAQAPFITMRNFEQVRLDLAYNNLNVKLIGTNAGVSLNQLGVSHFAVEDVAIMRLLPNFTVFTPGSPQEMKWCMQKAHAIKGPTYLRFTKSGIEDIKSIPVTDGTDGVLLVSGGLLKIGFELVCELKKKNLHLSLYSVPVVSPFNTKQFMEHVKNLPIFTLEEHSIIGGLGTIVSEAVIDLRMHNPVTKFGLEHKFIHVTGSIEYLLRTNGIDSKKIQTTIIKQLKK</sequence>
<proteinExistence type="inferred from homology"/>
<comment type="cofactor">
    <cofactor evidence="1">
        <name>thiamine diphosphate</name>
        <dbReference type="ChEBI" id="CHEBI:58937"/>
    </cofactor>
</comment>
<dbReference type="AlphaFoldDB" id="A0A2M7LKJ0"/>
<dbReference type="SUPFAM" id="SSF52518">
    <property type="entry name" value="Thiamin diphosphate-binding fold (THDP-binding)"/>
    <property type="match status" value="1"/>
</dbReference>
<dbReference type="FunFam" id="3.40.50.970:FF:000129">
    <property type="entry name" value="Transketolase"/>
    <property type="match status" value="1"/>
</dbReference>
<comment type="caution">
    <text evidence="5">The sequence shown here is derived from an EMBL/GenBank/DDBJ whole genome shotgun (WGS) entry which is preliminary data.</text>
</comment>
<dbReference type="PANTHER" id="PTHR43825">
    <property type="entry name" value="PYRUVATE DEHYDROGENASE E1 COMPONENT"/>
    <property type="match status" value="1"/>
</dbReference>
<dbReference type="Gene3D" id="3.40.50.970">
    <property type="match status" value="1"/>
</dbReference>
<evidence type="ECO:0000256" key="3">
    <source>
        <dbReference type="ARBA" id="ARBA00023052"/>
    </source>
</evidence>
<dbReference type="InterPro" id="IPR029061">
    <property type="entry name" value="THDP-binding"/>
</dbReference>
<dbReference type="CDD" id="cd07033">
    <property type="entry name" value="TPP_PYR_DXS_TK_like"/>
    <property type="match status" value="1"/>
</dbReference>